<comment type="caution">
    <text evidence="6">The sequence shown here is derived from an EMBL/GenBank/DDBJ whole genome shotgun (WGS) entry which is preliminary data.</text>
</comment>
<dbReference type="Gene3D" id="3.30.1060.10">
    <property type="entry name" value="Peptide methionine sulphoxide reductase MsrA"/>
    <property type="match status" value="1"/>
</dbReference>
<dbReference type="Proteomes" id="UP000268033">
    <property type="component" value="Unassembled WGS sequence"/>
</dbReference>
<evidence type="ECO:0000256" key="4">
    <source>
        <dbReference type="HAMAP-Rule" id="MF_01401"/>
    </source>
</evidence>
<sequence length="168" mass="18739">MSHIILGGGCFWCLEAVFQRLPGVEAVRSGYAGGHTSYPTYTDICRGDTGHAEVVDIHFEPHRIGLDELLDVFFLAHDPTTANRQGNDIGPQYRSIILFGDQGQKAAAEAAMARAQKYYAGTLVTELKALQAFYAAESEHHDYFNRHPSQPYCQWVIQPKLNKLQLAE</sequence>
<proteinExistence type="inferred from homology"/>
<evidence type="ECO:0000256" key="1">
    <source>
        <dbReference type="ARBA" id="ARBA00023002"/>
    </source>
</evidence>
<evidence type="ECO:0000259" key="5">
    <source>
        <dbReference type="Pfam" id="PF01625"/>
    </source>
</evidence>
<organism evidence="6 7">
    <name type="scientific">Gallaecimonas pentaromativorans</name>
    <dbReference type="NCBI Taxonomy" id="584787"/>
    <lineage>
        <taxon>Bacteria</taxon>
        <taxon>Pseudomonadati</taxon>
        <taxon>Pseudomonadota</taxon>
        <taxon>Gammaproteobacteria</taxon>
        <taxon>Enterobacterales</taxon>
        <taxon>Gallaecimonadaceae</taxon>
        <taxon>Gallaecimonas</taxon>
    </lineage>
</organism>
<feature type="domain" description="Peptide methionine sulphoxide reductase MsrA" evidence="5">
    <location>
        <begin position="4"/>
        <end position="154"/>
    </location>
</feature>
<dbReference type="SUPFAM" id="SSF55068">
    <property type="entry name" value="Peptide methionine sulfoxide reductase"/>
    <property type="match status" value="1"/>
</dbReference>
<name>A0A3N1P5A6_9GAMM</name>
<accession>A0A3N1P5A6</accession>
<feature type="active site" evidence="4">
    <location>
        <position position="10"/>
    </location>
</feature>
<dbReference type="PANTHER" id="PTHR43774:SF1">
    <property type="entry name" value="PEPTIDE METHIONINE SULFOXIDE REDUCTASE MSRA 2"/>
    <property type="match status" value="1"/>
</dbReference>
<dbReference type="STRING" id="584787.GCA_001247655_02074"/>
<reference evidence="6 7" key="1">
    <citation type="submission" date="2018-11" db="EMBL/GenBank/DDBJ databases">
        <title>Genomic Encyclopedia of Type Strains, Phase IV (KMG-IV): sequencing the most valuable type-strain genomes for metagenomic binning, comparative biology and taxonomic classification.</title>
        <authorList>
            <person name="Goeker M."/>
        </authorList>
    </citation>
    <scope>NUCLEOTIDE SEQUENCE [LARGE SCALE GENOMIC DNA]</scope>
    <source>
        <strain evidence="6 7">DSM 21945</strain>
    </source>
</reference>
<evidence type="ECO:0000256" key="3">
    <source>
        <dbReference type="ARBA" id="ARBA00048782"/>
    </source>
</evidence>
<dbReference type="EC" id="1.8.4.11" evidence="4"/>
<keyword evidence="7" id="KW-1185">Reference proteome</keyword>
<dbReference type="GO" id="GO:0033744">
    <property type="term" value="F:L-methionine:thioredoxin-disulfide S-oxidoreductase activity"/>
    <property type="evidence" value="ECO:0007669"/>
    <property type="project" value="RHEA"/>
</dbReference>
<evidence type="ECO:0000256" key="2">
    <source>
        <dbReference type="ARBA" id="ARBA00047806"/>
    </source>
</evidence>
<dbReference type="EMBL" id="RJUL01000009">
    <property type="protein sequence ID" value="ROQ22651.1"/>
    <property type="molecule type" value="Genomic_DNA"/>
</dbReference>
<protein>
    <recommendedName>
        <fullName evidence="4">Peptide methionine sulfoxide reductase MsrA</fullName>
        <shortName evidence="4">Protein-methionine-S-oxide reductase</shortName>
        <ecNumber evidence="4">1.8.4.11</ecNumber>
    </recommendedName>
    <alternativeName>
        <fullName evidence="4">Peptide-methionine (S)-S-oxide reductase</fullName>
        <shortName evidence="4">Peptide Met(O) reductase</shortName>
    </alternativeName>
</protein>
<comment type="function">
    <text evidence="4">Has an important function as a repair enzyme for proteins that have been inactivated by oxidation. Catalyzes the reversible oxidation-reduction of methionine sulfoxide in proteins to methionine.</text>
</comment>
<keyword evidence="1 4" id="KW-0560">Oxidoreductase</keyword>
<dbReference type="HAMAP" id="MF_01401">
    <property type="entry name" value="MsrA"/>
    <property type="match status" value="1"/>
</dbReference>
<comment type="catalytic activity">
    <reaction evidence="2 4">
        <text>L-methionyl-[protein] + [thioredoxin]-disulfide + H2O = L-methionyl-(S)-S-oxide-[protein] + [thioredoxin]-dithiol</text>
        <dbReference type="Rhea" id="RHEA:14217"/>
        <dbReference type="Rhea" id="RHEA-COMP:10698"/>
        <dbReference type="Rhea" id="RHEA-COMP:10700"/>
        <dbReference type="Rhea" id="RHEA-COMP:12313"/>
        <dbReference type="Rhea" id="RHEA-COMP:12315"/>
        <dbReference type="ChEBI" id="CHEBI:15377"/>
        <dbReference type="ChEBI" id="CHEBI:16044"/>
        <dbReference type="ChEBI" id="CHEBI:29950"/>
        <dbReference type="ChEBI" id="CHEBI:44120"/>
        <dbReference type="ChEBI" id="CHEBI:50058"/>
        <dbReference type="EC" id="1.8.4.11"/>
    </reaction>
</comment>
<comment type="similarity">
    <text evidence="4">Belongs to the MsrA Met sulfoxide reductase family.</text>
</comment>
<dbReference type="RefSeq" id="WP_123422305.1">
    <property type="nucleotide sequence ID" value="NZ_RJUL01000009.1"/>
</dbReference>
<dbReference type="NCBIfam" id="TIGR00401">
    <property type="entry name" value="msrA"/>
    <property type="match status" value="1"/>
</dbReference>
<dbReference type="GO" id="GO:0008113">
    <property type="term" value="F:peptide-methionine (S)-S-oxide reductase activity"/>
    <property type="evidence" value="ECO:0007669"/>
    <property type="project" value="UniProtKB-UniRule"/>
</dbReference>
<comment type="catalytic activity">
    <reaction evidence="3 4">
        <text>[thioredoxin]-disulfide + L-methionine + H2O = L-methionine (S)-S-oxide + [thioredoxin]-dithiol</text>
        <dbReference type="Rhea" id="RHEA:19993"/>
        <dbReference type="Rhea" id="RHEA-COMP:10698"/>
        <dbReference type="Rhea" id="RHEA-COMP:10700"/>
        <dbReference type="ChEBI" id="CHEBI:15377"/>
        <dbReference type="ChEBI" id="CHEBI:29950"/>
        <dbReference type="ChEBI" id="CHEBI:50058"/>
        <dbReference type="ChEBI" id="CHEBI:57844"/>
        <dbReference type="ChEBI" id="CHEBI:58772"/>
        <dbReference type="EC" id="1.8.4.11"/>
    </reaction>
</comment>
<dbReference type="PANTHER" id="PTHR43774">
    <property type="entry name" value="PEPTIDE METHIONINE SULFOXIDE REDUCTASE"/>
    <property type="match status" value="1"/>
</dbReference>
<gene>
    <name evidence="4" type="primary">msrA</name>
    <name evidence="6" type="ORF">EDC28_109140</name>
</gene>
<evidence type="ECO:0000313" key="6">
    <source>
        <dbReference type="EMBL" id="ROQ22651.1"/>
    </source>
</evidence>
<dbReference type="Pfam" id="PF01625">
    <property type="entry name" value="PMSR"/>
    <property type="match status" value="1"/>
</dbReference>
<dbReference type="AlphaFoldDB" id="A0A3N1P5A6"/>
<evidence type="ECO:0000313" key="7">
    <source>
        <dbReference type="Proteomes" id="UP000268033"/>
    </source>
</evidence>
<dbReference type="InterPro" id="IPR036509">
    <property type="entry name" value="Met_Sox_Rdtase_MsrA_sf"/>
</dbReference>
<dbReference type="InterPro" id="IPR002569">
    <property type="entry name" value="Met_Sox_Rdtase_MsrA_dom"/>
</dbReference>